<evidence type="ECO:0000256" key="3">
    <source>
        <dbReference type="ARBA" id="ARBA00022801"/>
    </source>
</evidence>
<keyword evidence="7" id="KW-1185">Reference proteome</keyword>
<dbReference type="GO" id="GO:0006508">
    <property type="term" value="P:proteolysis"/>
    <property type="evidence" value="ECO:0007669"/>
    <property type="project" value="UniProtKB-KW"/>
</dbReference>
<name>A0A553ZWP4_9BACI</name>
<accession>A0A553ZWP4</accession>
<dbReference type="Pfam" id="PF00877">
    <property type="entry name" value="NLPC_P60"/>
    <property type="match status" value="1"/>
</dbReference>
<feature type="domain" description="NlpC/P60" evidence="5">
    <location>
        <begin position="28"/>
        <end position="104"/>
    </location>
</feature>
<evidence type="ECO:0000256" key="4">
    <source>
        <dbReference type="ARBA" id="ARBA00022807"/>
    </source>
</evidence>
<sequence>MGKYHEYIDNAINWAEDHLGSVDYAYICLAFVEDALERSNNIEIFGGDSAKESADLYHDSISEGIPPKGSFVFYDCSGPINGDHRNWGHVGLSIGNDKVIHAWDMVRIDGYLEVEHLNGAPGWDSPKMIGWVPLERIMQGFQKKVYE</sequence>
<dbReference type="AlphaFoldDB" id="A0A553ZWP4"/>
<dbReference type="InterPro" id="IPR038765">
    <property type="entry name" value="Papain-like_cys_pep_sf"/>
</dbReference>
<dbReference type="OrthoDB" id="2607492at2"/>
<evidence type="ECO:0000313" key="7">
    <source>
        <dbReference type="Proteomes" id="UP000318521"/>
    </source>
</evidence>
<evidence type="ECO:0000313" key="6">
    <source>
        <dbReference type="EMBL" id="TSB45871.1"/>
    </source>
</evidence>
<keyword evidence="4" id="KW-0788">Thiol protease</keyword>
<dbReference type="RefSeq" id="WP_143849211.1">
    <property type="nucleotide sequence ID" value="NZ_VLXZ01000008.1"/>
</dbReference>
<protein>
    <submittedName>
        <fullName evidence="6">NlpC/P60 family protein</fullName>
    </submittedName>
</protein>
<dbReference type="InterPro" id="IPR000064">
    <property type="entry name" value="NLP_P60_dom"/>
</dbReference>
<organism evidence="6 7">
    <name type="scientific">Alkalicoccobacillus porphyridii</name>
    <dbReference type="NCBI Taxonomy" id="2597270"/>
    <lineage>
        <taxon>Bacteria</taxon>
        <taxon>Bacillati</taxon>
        <taxon>Bacillota</taxon>
        <taxon>Bacilli</taxon>
        <taxon>Bacillales</taxon>
        <taxon>Bacillaceae</taxon>
        <taxon>Alkalicoccobacillus</taxon>
    </lineage>
</organism>
<comment type="caution">
    <text evidence="6">The sequence shown here is derived from an EMBL/GenBank/DDBJ whole genome shotgun (WGS) entry which is preliminary data.</text>
</comment>
<gene>
    <name evidence="6" type="ORF">FN960_13210</name>
</gene>
<dbReference type="SUPFAM" id="SSF54001">
    <property type="entry name" value="Cysteine proteinases"/>
    <property type="match status" value="1"/>
</dbReference>
<proteinExistence type="inferred from homology"/>
<comment type="similarity">
    <text evidence="1">Belongs to the peptidase C40 family.</text>
</comment>
<evidence type="ECO:0000256" key="2">
    <source>
        <dbReference type="ARBA" id="ARBA00022670"/>
    </source>
</evidence>
<dbReference type="GO" id="GO:0008234">
    <property type="term" value="F:cysteine-type peptidase activity"/>
    <property type="evidence" value="ECO:0007669"/>
    <property type="project" value="UniProtKB-KW"/>
</dbReference>
<keyword evidence="3" id="KW-0378">Hydrolase</keyword>
<dbReference type="Proteomes" id="UP000318521">
    <property type="component" value="Unassembled WGS sequence"/>
</dbReference>
<keyword evidence="2" id="KW-0645">Protease</keyword>
<evidence type="ECO:0000259" key="5">
    <source>
        <dbReference type="Pfam" id="PF00877"/>
    </source>
</evidence>
<dbReference type="EMBL" id="VLXZ01000008">
    <property type="protein sequence ID" value="TSB45871.1"/>
    <property type="molecule type" value="Genomic_DNA"/>
</dbReference>
<reference evidence="6 7" key="1">
    <citation type="submission" date="2019-07" db="EMBL/GenBank/DDBJ databases">
        <authorList>
            <person name="Park Y.J."/>
            <person name="Jeong S.E."/>
            <person name="Jung H.S."/>
        </authorList>
    </citation>
    <scope>NUCLEOTIDE SEQUENCE [LARGE SCALE GENOMIC DNA]</scope>
    <source>
        <strain evidence="7">P16(2019)</strain>
    </source>
</reference>
<dbReference type="Gene3D" id="3.90.1720.10">
    <property type="entry name" value="endopeptidase domain like (from Nostoc punctiforme)"/>
    <property type="match status" value="1"/>
</dbReference>
<evidence type="ECO:0000256" key="1">
    <source>
        <dbReference type="ARBA" id="ARBA00007074"/>
    </source>
</evidence>